<dbReference type="PANTHER" id="PTHR35179:SF2">
    <property type="entry name" value="START DOMAIN-CONTAINING PROTEIN"/>
    <property type="match status" value="1"/>
</dbReference>
<dbReference type="PANTHER" id="PTHR35179">
    <property type="entry name" value="PROTEIN CBG02620"/>
    <property type="match status" value="1"/>
</dbReference>
<name>A0A2P5HSF5_DIAHE</name>
<sequence length="415" mass="46558">MASSKTVKITRQDLRDLKTPPEAFITGIKNLSSYNWVESPIPTIAVPGSPDLWSPPKGPCEVQKDSGHIYIAQNAARHPESPLEPLFRAIYITDPSFDMRSVDLITDRNNIRKLLSVINPKSSKNGLENFTINVEVAGTTIILARDETKVEEIIGPNEFKGYGHEFEKKYTKTQLSGSTGHHRIISYRFSNMHFIIRHETDGFVNTKSKSPPPPADPQAEGHEALLDVLSSLSLSPEENVKVVTMQGSKLRIRKQGSVVARESTLEIKTRVAKKPIFFDEIATQLWLSQTPKLVRAYHTRGVFQEPVVEDAAGDIKKWERVNQTHLRKLAALIAEIFRVSREMGGRMRIEYNQVTDAFVIQKCDGKKMLPEDLYSHWEDAKVGLDVQKTKPATDPATEPSEEGKDAVKDTKPVPV</sequence>
<comment type="caution">
    <text evidence="2">The sequence shown here is derived from an EMBL/GenBank/DDBJ whole genome shotgun (WGS) entry which is preliminary data.</text>
</comment>
<dbReference type="InParanoid" id="A0A2P5HSF5"/>
<evidence type="ECO:0000313" key="3">
    <source>
        <dbReference type="Proteomes" id="UP000094444"/>
    </source>
</evidence>
<gene>
    <name evidence="2" type="ORF">DHEL01_v208439</name>
</gene>
<dbReference type="AlphaFoldDB" id="A0A2P5HSF5"/>
<reference evidence="2" key="1">
    <citation type="submission" date="2017-09" db="EMBL/GenBank/DDBJ databases">
        <title>Polyketide synthases of a Diaporthe helianthi virulent isolate.</title>
        <authorList>
            <person name="Baroncelli R."/>
        </authorList>
    </citation>
    <scope>NUCLEOTIDE SEQUENCE [LARGE SCALE GENOMIC DNA]</scope>
    <source>
        <strain evidence="2">7/96</strain>
    </source>
</reference>
<dbReference type="EMBL" id="MAVT02000849">
    <property type="protein sequence ID" value="POS73171.1"/>
    <property type="molecule type" value="Genomic_DNA"/>
</dbReference>
<evidence type="ECO:0000313" key="2">
    <source>
        <dbReference type="EMBL" id="POS73171.1"/>
    </source>
</evidence>
<keyword evidence="3" id="KW-1185">Reference proteome</keyword>
<organism evidence="2 3">
    <name type="scientific">Diaporthe helianthi</name>
    <dbReference type="NCBI Taxonomy" id="158607"/>
    <lineage>
        <taxon>Eukaryota</taxon>
        <taxon>Fungi</taxon>
        <taxon>Dikarya</taxon>
        <taxon>Ascomycota</taxon>
        <taxon>Pezizomycotina</taxon>
        <taxon>Sordariomycetes</taxon>
        <taxon>Sordariomycetidae</taxon>
        <taxon>Diaporthales</taxon>
        <taxon>Diaporthaceae</taxon>
        <taxon>Diaporthe</taxon>
    </lineage>
</organism>
<dbReference type="OrthoDB" id="420564at2759"/>
<proteinExistence type="predicted"/>
<dbReference type="STRING" id="158607.A0A2P5HSF5"/>
<evidence type="ECO:0008006" key="4">
    <source>
        <dbReference type="Google" id="ProtNLM"/>
    </source>
</evidence>
<dbReference type="Proteomes" id="UP000094444">
    <property type="component" value="Unassembled WGS sequence"/>
</dbReference>
<protein>
    <recommendedName>
        <fullName evidence="4">Geranylgeranyl pyrophosphate synthetase</fullName>
    </recommendedName>
</protein>
<evidence type="ECO:0000256" key="1">
    <source>
        <dbReference type="SAM" id="MobiDB-lite"/>
    </source>
</evidence>
<feature type="region of interest" description="Disordered" evidence="1">
    <location>
        <begin position="384"/>
        <end position="415"/>
    </location>
</feature>
<feature type="compositionally biased region" description="Basic and acidic residues" evidence="1">
    <location>
        <begin position="401"/>
        <end position="415"/>
    </location>
</feature>
<accession>A0A2P5HSF5</accession>